<sequence length="180" mass="19526">MGDHVHGSDPDTLPPDPAPDPPPDALLDRYGDAIRNENAVELDAEAFESIRSRAERGWGVGALVVHESRALLVRQDGGWFLPGGMLEPGETPAEGASREVREETGIEVEIDGLAAISEQTFVSGAEAFRFYFATFDATPATTEPPEDPGLDGEDIRAVEWREAIPADTYDRDLVLALLDR</sequence>
<dbReference type="InterPro" id="IPR015797">
    <property type="entry name" value="NUDIX_hydrolase-like_dom_sf"/>
</dbReference>
<dbReference type="GeneID" id="79314234"/>
<dbReference type="InterPro" id="IPR020084">
    <property type="entry name" value="NUDIX_hydrolase_CS"/>
</dbReference>
<dbReference type="PROSITE" id="PS00893">
    <property type="entry name" value="NUDIX_BOX"/>
    <property type="match status" value="1"/>
</dbReference>
<keyword evidence="6" id="KW-1185">Reference proteome</keyword>
<dbReference type="GO" id="GO:0016787">
    <property type="term" value="F:hydrolase activity"/>
    <property type="evidence" value="ECO:0007669"/>
    <property type="project" value="UniProtKB-KW"/>
</dbReference>
<evidence type="ECO:0000313" key="6">
    <source>
        <dbReference type="Proteomes" id="UP001596547"/>
    </source>
</evidence>
<protein>
    <submittedName>
        <fullName evidence="5">NUDIX hydrolase</fullName>
        <ecNumber evidence="5">3.6.-.-</ecNumber>
    </submittedName>
</protein>
<dbReference type="InterPro" id="IPR020476">
    <property type="entry name" value="Nudix_hydrolase"/>
</dbReference>
<comment type="caution">
    <text evidence="5">The sequence shown here is derived from an EMBL/GenBank/DDBJ whole genome shotgun (WGS) entry which is preliminary data.</text>
</comment>
<dbReference type="RefSeq" id="WP_276304680.1">
    <property type="nucleotide sequence ID" value="NZ_CP119992.1"/>
</dbReference>
<organism evidence="5 6">
    <name type="scientific">Halomarina halobia</name>
    <dbReference type="NCBI Taxonomy" id="3033386"/>
    <lineage>
        <taxon>Archaea</taxon>
        <taxon>Methanobacteriati</taxon>
        <taxon>Methanobacteriota</taxon>
        <taxon>Stenosarchaea group</taxon>
        <taxon>Halobacteria</taxon>
        <taxon>Halobacteriales</taxon>
        <taxon>Natronomonadaceae</taxon>
        <taxon>Halomarina</taxon>
    </lineage>
</organism>
<reference evidence="5 6" key="1">
    <citation type="journal article" date="2019" name="Int. J. Syst. Evol. Microbiol.">
        <title>The Global Catalogue of Microorganisms (GCM) 10K type strain sequencing project: providing services to taxonomists for standard genome sequencing and annotation.</title>
        <authorList>
            <consortium name="The Broad Institute Genomics Platform"/>
            <consortium name="The Broad Institute Genome Sequencing Center for Infectious Disease"/>
            <person name="Wu L."/>
            <person name="Ma J."/>
        </authorList>
    </citation>
    <scope>NUCLEOTIDE SEQUENCE [LARGE SCALE GENOMIC DNA]</scope>
    <source>
        <strain evidence="5 6">PSR21</strain>
    </source>
</reference>
<dbReference type="PRINTS" id="PR00502">
    <property type="entry name" value="NUDIXFAMILY"/>
</dbReference>
<feature type="region of interest" description="Disordered" evidence="3">
    <location>
        <begin position="1"/>
        <end position="28"/>
    </location>
</feature>
<comment type="cofactor">
    <cofactor evidence="1">
        <name>Mg(2+)</name>
        <dbReference type="ChEBI" id="CHEBI:18420"/>
    </cofactor>
</comment>
<dbReference type="PROSITE" id="PS51462">
    <property type="entry name" value="NUDIX"/>
    <property type="match status" value="1"/>
</dbReference>
<accession>A0ABD6A534</accession>
<dbReference type="InterPro" id="IPR000086">
    <property type="entry name" value="NUDIX_hydrolase_dom"/>
</dbReference>
<name>A0ABD6A534_9EURY</name>
<dbReference type="AlphaFoldDB" id="A0ABD6A534"/>
<feature type="domain" description="Nudix hydrolase" evidence="4">
    <location>
        <begin position="55"/>
        <end position="179"/>
    </location>
</feature>
<dbReference type="SUPFAM" id="SSF55811">
    <property type="entry name" value="Nudix"/>
    <property type="match status" value="1"/>
</dbReference>
<dbReference type="Proteomes" id="UP001596547">
    <property type="component" value="Unassembled WGS sequence"/>
</dbReference>
<evidence type="ECO:0000256" key="3">
    <source>
        <dbReference type="SAM" id="MobiDB-lite"/>
    </source>
</evidence>
<dbReference type="PANTHER" id="PTHR43046:SF14">
    <property type="entry name" value="MUTT_NUDIX FAMILY PROTEIN"/>
    <property type="match status" value="1"/>
</dbReference>
<dbReference type="EC" id="3.6.-.-" evidence="5"/>
<feature type="compositionally biased region" description="Pro residues" evidence="3">
    <location>
        <begin position="12"/>
        <end position="24"/>
    </location>
</feature>
<evidence type="ECO:0000256" key="2">
    <source>
        <dbReference type="ARBA" id="ARBA00022801"/>
    </source>
</evidence>
<evidence type="ECO:0000313" key="5">
    <source>
        <dbReference type="EMBL" id="MFC7315275.1"/>
    </source>
</evidence>
<evidence type="ECO:0000259" key="4">
    <source>
        <dbReference type="PROSITE" id="PS51462"/>
    </source>
</evidence>
<keyword evidence="2 5" id="KW-0378">Hydrolase</keyword>
<dbReference type="Gene3D" id="3.90.79.10">
    <property type="entry name" value="Nucleoside Triphosphate Pyrophosphohydrolase"/>
    <property type="match status" value="1"/>
</dbReference>
<dbReference type="PANTHER" id="PTHR43046">
    <property type="entry name" value="GDP-MANNOSE MANNOSYL HYDROLASE"/>
    <property type="match status" value="1"/>
</dbReference>
<gene>
    <name evidence="5" type="ORF">ACFQPE_00480</name>
</gene>
<evidence type="ECO:0000256" key="1">
    <source>
        <dbReference type="ARBA" id="ARBA00001946"/>
    </source>
</evidence>
<dbReference type="CDD" id="cd02883">
    <property type="entry name" value="NUDIX_Hydrolase"/>
    <property type="match status" value="1"/>
</dbReference>
<proteinExistence type="predicted"/>
<dbReference type="Pfam" id="PF00293">
    <property type="entry name" value="NUDIX"/>
    <property type="match status" value="1"/>
</dbReference>
<dbReference type="EMBL" id="JBHTBF010000001">
    <property type="protein sequence ID" value="MFC7315275.1"/>
    <property type="molecule type" value="Genomic_DNA"/>
</dbReference>